<feature type="transmembrane region" description="Helical" evidence="7">
    <location>
        <begin position="342"/>
        <end position="362"/>
    </location>
</feature>
<feature type="transmembrane region" description="Helical" evidence="7">
    <location>
        <begin position="368"/>
        <end position="388"/>
    </location>
</feature>
<reference evidence="9 10" key="1">
    <citation type="submission" date="2021-11" db="EMBL/GenBank/DDBJ databases">
        <title>Black yeast isolated from Biological Soil Crust.</title>
        <authorList>
            <person name="Kurbessoian T."/>
        </authorList>
    </citation>
    <scope>NUCLEOTIDE SEQUENCE [LARGE SCALE GENOMIC DNA]</scope>
    <source>
        <strain evidence="9 10">CCFEE 5522</strain>
    </source>
</reference>
<dbReference type="GO" id="GO:0016020">
    <property type="term" value="C:membrane"/>
    <property type="evidence" value="ECO:0007669"/>
    <property type="project" value="UniProtKB-SubCell"/>
</dbReference>
<dbReference type="FunFam" id="1.20.1250.20:FF:000057">
    <property type="entry name" value="MFS general substrate transporter"/>
    <property type="match status" value="1"/>
</dbReference>
<feature type="transmembrane region" description="Helical" evidence="7">
    <location>
        <begin position="308"/>
        <end position="330"/>
    </location>
</feature>
<comment type="caution">
    <text evidence="9">The sequence shown here is derived from an EMBL/GenBank/DDBJ whole genome shotgun (WGS) entry which is preliminary data.</text>
</comment>
<evidence type="ECO:0000256" key="6">
    <source>
        <dbReference type="SAM" id="MobiDB-lite"/>
    </source>
</evidence>
<keyword evidence="2" id="KW-0813">Transport</keyword>
<accession>A0AAV9JP56</accession>
<dbReference type="InterPro" id="IPR011701">
    <property type="entry name" value="MFS"/>
</dbReference>
<feature type="transmembrane region" description="Helical" evidence="7">
    <location>
        <begin position="37"/>
        <end position="54"/>
    </location>
</feature>
<name>A0AAV9JP56_9PEZI</name>
<dbReference type="FunFam" id="1.20.1250.20:FF:000394">
    <property type="entry name" value="MFS general substrate transporter"/>
    <property type="match status" value="1"/>
</dbReference>
<dbReference type="PROSITE" id="PS50850">
    <property type="entry name" value="MFS"/>
    <property type="match status" value="1"/>
</dbReference>
<gene>
    <name evidence="9" type="ORF">LTR36_001018</name>
</gene>
<keyword evidence="5 7" id="KW-0472">Membrane</keyword>
<organism evidence="9 10">
    <name type="scientific">Oleoguttula mirabilis</name>
    <dbReference type="NCBI Taxonomy" id="1507867"/>
    <lineage>
        <taxon>Eukaryota</taxon>
        <taxon>Fungi</taxon>
        <taxon>Dikarya</taxon>
        <taxon>Ascomycota</taxon>
        <taxon>Pezizomycotina</taxon>
        <taxon>Dothideomycetes</taxon>
        <taxon>Dothideomycetidae</taxon>
        <taxon>Mycosphaerellales</taxon>
        <taxon>Teratosphaeriaceae</taxon>
        <taxon>Oleoguttula</taxon>
    </lineage>
</organism>
<feature type="compositionally biased region" description="Basic and acidic residues" evidence="6">
    <location>
        <begin position="1"/>
        <end position="11"/>
    </location>
</feature>
<protein>
    <recommendedName>
        <fullName evidence="8">Major facilitator superfamily (MFS) profile domain-containing protein</fullName>
    </recommendedName>
</protein>
<feature type="transmembrane region" description="Helical" evidence="7">
    <location>
        <begin position="107"/>
        <end position="127"/>
    </location>
</feature>
<keyword evidence="4 7" id="KW-1133">Transmembrane helix</keyword>
<feature type="transmembrane region" description="Helical" evidence="7">
    <location>
        <begin position="133"/>
        <end position="155"/>
    </location>
</feature>
<evidence type="ECO:0000313" key="9">
    <source>
        <dbReference type="EMBL" id="KAK4547362.1"/>
    </source>
</evidence>
<evidence type="ECO:0000256" key="7">
    <source>
        <dbReference type="SAM" id="Phobius"/>
    </source>
</evidence>
<evidence type="ECO:0000256" key="3">
    <source>
        <dbReference type="ARBA" id="ARBA00022692"/>
    </source>
</evidence>
<dbReference type="InterPro" id="IPR020846">
    <property type="entry name" value="MFS_dom"/>
</dbReference>
<dbReference type="PANTHER" id="PTHR43791">
    <property type="entry name" value="PERMEASE-RELATED"/>
    <property type="match status" value="1"/>
</dbReference>
<feature type="domain" description="Major facilitator superfamily (MFS) profile" evidence="8">
    <location>
        <begin position="41"/>
        <end position="459"/>
    </location>
</feature>
<evidence type="ECO:0000313" key="10">
    <source>
        <dbReference type="Proteomes" id="UP001324427"/>
    </source>
</evidence>
<dbReference type="SUPFAM" id="SSF103473">
    <property type="entry name" value="MFS general substrate transporter"/>
    <property type="match status" value="1"/>
</dbReference>
<feature type="transmembrane region" description="Helical" evidence="7">
    <location>
        <begin position="200"/>
        <end position="223"/>
    </location>
</feature>
<evidence type="ECO:0000256" key="1">
    <source>
        <dbReference type="ARBA" id="ARBA00004141"/>
    </source>
</evidence>
<feature type="transmembrane region" description="Helical" evidence="7">
    <location>
        <begin position="167"/>
        <end position="188"/>
    </location>
</feature>
<feature type="transmembrane region" description="Helical" evidence="7">
    <location>
        <begin position="433"/>
        <end position="454"/>
    </location>
</feature>
<keyword evidence="10" id="KW-1185">Reference proteome</keyword>
<sequence length="459" mass="50340">MSLDEHKRNDIEMIEDSEGASQDADTAQEEKALVRRIDLWLLPTIWIMYLLSYMDRTNIGNAKVAGMTKDLGMDSNQYSISLVVFFITYVLFEVPSNLLLSKTKPSIFLPVIMTCWGVVTCCMSLVQSFHQLVALRTIVGVLEAGFAPGILLILSSWYKKNEQSKRFAVFISAAVLSGAFGGIIAGAITSNLDGAHGLQGWRWLFIIEGAATIGWAIISAFILPDFPANTKRLTGRARELAISRLENDNVHTRLDDGPHLTSLQALGQAVRNWRTWIFVAGYMVIVGSSTLSYFYPTLVEGLGYSSHMAQYMVVPIYAVAFVAVGITGYFSDKYPHQRGAIIACWLTLSMICSIVICTVYNFTAQYVLLVFMAAGLWATNGLSLSYAASTFGAMPQETRAVSLALVNALGNLAQIYGAYLFPSTDAPKYLKGFGVISGMCAFGIVVYSSAHVLLRKYAK</sequence>
<evidence type="ECO:0000256" key="2">
    <source>
        <dbReference type="ARBA" id="ARBA00022448"/>
    </source>
</evidence>
<evidence type="ECO:0000259" key="8">
    <source>
        <dbReference type="PROSITE" id="PS50850"/>
    </source>
</evidence>
<feature type="region of interest" description="Disordered" evidence="6">
    <location>
        <begin position="1"/>
        <end position="25"/>
    </location>
</feature>
<comment type="subcellular location">
    <subcellularLocation>
        <location evidence="1">Membrane</location>
        <topology evidence="1">Multi-pass membrane protein</topology>
    </subcellularLocation>
</comment>
<dbReference type="InterPro" id="IPR036259">
    <property type="entry name" value="MFS_trans_sf"/>
</dbReference>
<evidence type="ECO:0000256" key="4">
    <source>
        <dbReference type="ARBA" id="ARBA00022989"/>
    </source>
</evidence>
<keyword evidence="3 7" id="KW-0812">Transmembrane</keyword>
<dbReference type="PANTHER" id="PTHR43791:SF38">
    <property type="entry name" value="MAJOR FACILITATOR SUPERFAMILY (MFS) PROFILE DOMAIN-CONTAINING PROTEIN"/>
    <property type="match status" value="1"/>
</dbReference>
<evidence type="ECO:0000256" key="5">
    <source>
        <dbReference type="ARBA" id="ARBA00023136"/>
    </source>
</evidence>
<dbReference type="Pfam" id="PF07690">
    <property type="entry name" value="MFS_1"/>
    <property type="match status" value="1"/>
</dbReference>
<dbReference type="GO" id="GO:0022857">
    <property type="term" value="F:transmembrane transporter activity"/>
    <property type="evidence" value="ECO:0007669"/>
    <property type="project" value="InterPro"/>
</dbReference>
<feature type="transmembrane region" description="Helical" evidence="7">
    <location>
        <begin position="400"/>
        <end position="421"/>
    </location>
</feature>
<dbReference type="EMBL" id="JAVFHQ010000011">
    <property type="protein sequence ID" value="KAK4547362.1"/>
    <property type="molecule type" value="Genomic_DNA"/>
</dbReference>
<dbReference type="Proteomes" id="UP001324427">
    <property type="component" value="Unassembled WGS sequence"/>
</dbReference>
<dbReference type="Gene3D" id="1.20.1250.20">
    <property type="entry name" value="MFS general substrate transporter like domains"/>
    <property type="match status" value="2"/>
</dbReference>
<proteinExistence type="predicted"/>
<feature type="transmembrane region" description="Helical" evidence="7">
    <location>
        <begin position="276"/>
        <end position="296"/>
    </location>
</feature>
<feature type="transmembrane region" description="Helical" evidence="7">
    <location>
        <begin position="78"/>
        <end position="100"/>
    </location>
</feature>
<dbReference type="AlphaFoldDB" id="A0AAV9JP56"/>